<keyword evidence="3" id="KW-1185">Reference proteome</keyword>
<evidence type="ECO:0000313" key="2">
    <source>
        <dbReference type="EMBL" id="PRC95050.1"/>
    </source>
</evidence>
<dbReference type="EMBL" id="PUGF01000001">
    <property type="protein sequence ID" value="PRC95050.1"/>
    <property type="molecule type" value="Genomic_DNA"/>
</dbReference>
<keyword evidence="1" id="KW-1133">Transmembrane helix</keyword>
<protein>
    <recommendedName>
        <fullName evidence="4">Prepilin-type N-terminal cleavage/methylation domain</fullName>
    </recommendedName>
</protein>
<name>A0A2S9H4Y4_9BURK</name>
<accession>A0A2S9H4Y4</accession>
<proteinExistence type="predicted"/>
<dbReference type="AlphaFoldDB" id="A0A2S9H4Y4"/>
<dbReference type="GO" id="GO:0043683">
    <property type="term" value="P:type IV pilus assembly"/>
    <property type="evidence" value="ECO:0007669"/>
    <property type="project" value="InterPro"/>
</dbReference>
<dbReference type="RefSeq" id="WP_105529954.1">
    <property type="nucleotide sequence ID" value="NZ_PUGF01000001.1"/>
</dbReference>
<gene>
    <name evidence="2" type="ORF">S2091_0245</name>
</gene>
<evidence type="ECO:0000313" key="3">
    <source>
        <dbReference type="Proteomes" id="UP000237839"/>
    </source>
</evidence>
<evidence type="ECO:0000256" key="1">
    <source>
        <dbReference type="SAM" id="Phobius"/>
    </source>
</evidence>
<organism evidence="2 3">
    <name type="scientific">Solimicrobium silvestre</name>
    <dbReference type="NCBI Taxonomy" id="2099400"/>
    <lineage>
        <taxon>Bacteria</taxon>
        <taxon>Pseudomonadati</taxon>
        <taxon>Pseudomonadota</taxon>
        <taxon>Betaproteobacteria</taxon>
        <taxon>Burkholderiales</taxon>
        <taxon>Oxalobacteraceae</taxon>
        <taxon>Solimicrobium</taxon>
    </lineage>
</organism>
<dbReference type="InterPro" id="IPR032092">
    <property type="entry name" value="PilW"/>
</dbReference>
<dbReference type="Proteomes" id="UP000237839">
    <property type="component" value="Unassembled WGS sequence"/>
</dbReference>
<feature type="transmembrane region" description="Helical" evidence="1">
    <location>
        <begin position="21"/>
        <end position="41"/>
    </location>
</feature>
<reference evidence="2 3" key="1">
    <citation type="submission" date="2018-02" db="EMBL/GenBank/DDBJ databases">
        <title>Solimicrobium silvestre gen. nov., sp. nov., isolated from alpine forest soil.</title>
        <authorList>
            <person name="Margesin R."/>
            <person name="Albuquerque L."/>
            <person name="Zhang D.-C."/>
            <person name="Froufe H.J.C."/>
            <person name="Severino R."/>
            <person name="Roxo I."/>
            <person name="Egas C."/>
            <person name="Da Costa M.S."/>
        </authorList>
    </citation>
    <scope>NUCLEOTIDE SEQUENCE [LARGE SCALE GENOMIC DNA]</scope>
    <source>
        <strain evidence="2 3">S20-91</strain>
    </source>
</reference>
<dbReference type="InterPro" id="IPR012902">
    <property type="entry name" value="N_methyl_site"/>
</dbReference>
<dbReference type="Pfam" id="PF07963">
    <property type="entry name" value="N_methyl"/>
    <property type="match status" value="1"/>
</dbReference>
<comment type="caution">
    <text evidence="2">The sequence shown here is derived from an EMBL/GenBank/DDBJ whole genome shotgun (WGS) entry which is preliminary data.</text>
</comment>
<dbReference type="Pfam" id="PF16074">
    <property type="entry name" value="PilW"/>
    <property type="match status" value="1"/>
</dbReference>
<keyword evidence="1" id="KW-0472">Membrane</keyword>
<evidence type="ECO:0008006" key="4">
    <source>
        <dbReference type="Google" id="ProtNLM"/>
    </source>
</evidence>
<dbReference type="OrthoDB" id="8780389at2"/>
<sequence length="313" mass="33588">MPINQPRHHSHHQLGLTLVELMIAITLGLFVILAVTGLVFASKSSYSIQTDAAIMQDTATVALSNIARSVKQAGYVNWDKEDAPFMITDEMSPNISGLDGTSLHATSAGIKDLVSSPANTNSSDVLAVRFFGSGTAFAADNTMLNCAGFGVKTPAHDKVDASRGWSIYYVANDAGGEPELRCKYSGKKSFSSTAIARGIESFQVLYGIDITGDGIANKFLSATEVDGLDSNIAAQDLKKKTNWKKVTAIKVALLLHGTEQSRTDQSNIVHYLFGKEYTGSGNDKGTEINENSLSPGRLRTVYSTTIQLRNSLN</sequence>
<keyword evidence="1" id="KW-0812">Transmembrane</keyword>